<accession>A0ABP8HP60</accession>
<keyword evidence="2" id="KW-1185">Reference proteome</keyword>
<reference evidence="2" key="1">
    <citation type="journal article" date="2019" name="Int. J. Syst. Evol. Microbiol.">
        <title>The Global Catalogue of Microorganisms (GCM) 10K type strain sequencing project: providing services to taxonomists for standard genome sequencing and annotation.</title>
        <authorList>
            <consortium name="The Broad Institute Genomics Platform"/>
            <consortium name="The Broad Institute Genome Sequencing Center for Infectious Disease"/>
            <person name="Wu L."/>
            <person name="Ma J."/>
        </authorList>
    </citation>
    <scope>NUCLEOTIDE SEQUENCE [LARGE SCALE GENOMIC DNA]</scope>
    <source>
        <strain evidence="2">JCM 17919</strain>
    </source>
</reference>
<dbReference type="Proteomes" id="UP001501725">
    <property type="component" value="Unassembled WGS sequence"/>
</dbReference>
<evidence type="ECO:0008006" key="3">
    <source>
        <dbReference type="Google" id="ProtNLM"/>
    </source>
</evidence>
<dbReference type="EMBL" id="BAABGY010000016">
    <property type="protein sequence ID" value="GAA4342129.1"/>
    <property type="molecule type" value="Genomic_DNA"/>
</dbReference>
<evidence type="ECO:0000313" key="2">
    <source>
        <dbReference type="Proteomes" id="UP001501725"/>
    </source>
</evidence>
<protein>
    <recommendedName>
        <fullName evidence="3">DUF4384 domain-containing protein</fullName>
    </recommendedName>
</protein>
<sequence length="564" mass="63561">MFLLFFPIFVISDARNLCSMETPLTKTRLIPYRSPVRPVLHAGEPLAPFSQQTLQRARKKLLAELALSNDELQLDGLTYTRNDLTVLFQDMTESEWSGHCLLYSIPGLLQFLEESRFDAEAMAPARQYHYKPGFTAFVSAWFAPAFRDASGRFIRDSAPRPLVELFRFADFIAPEDSTEAYERLRIYFEELGFLLRNWTWEKMQEDPSRIGCLFDPDWIAFLNALPEPLAPARDAVVEQFLGIVYRLQHKATWKLLQKMCAQLQQVRCNPELRTQVDEYESIMRGNMTTIATRNSKSSGGGWSLGRGAWAIGWILLMVIRALTSDSCNRPKSYHNLEYVPRTTIVPAPASESDRPAGNNERLRLALADLVSVKEHAGTSQKIATGTAPFNGISTLPTDSGAATLAVHNKTGYDMVLLVMSPRRPLRDRYGGLQAVYLRSGAMHTISLNPEEDLLKAVFGTGWVRLELPRRVFLVNEEGTGSARTIMPMFPISEFFRKPLDERRFLSADILLHKEPGIGDPASVPFHTPSRKGKAPNALTFVKKGSRIDVRGEGTYYMSVSKTQD</sequence>
<proteinExistence type="predicted"/>
<gene>
    <name evidence="1" type="ORF">GCM10023184_41220</name>
</gene>
<comment type="caution">
    <text evidence="1">The sequence shown here is derived from an EMBL/GenBank/DDBJ whole genome shotgun (WGS) entry which is preliminary data.</text>
</comment>
<evidence type="ECO:0000313" key="1">
    <source>
        <dbReference type="EMBL" id="GAA4342129.1"/>
    </source>
</evidence>
<organism evidence="1 2">
    <name type="scientific">Flaviaesturariibacter amylovorans</name>
    <dbReference type="NCBI Taxonomy" id="1084520"/>
    <lineage>
        <taxon>Bacteria</taxon>
        <taxon>Pseudomonadati</taxon>
        <taxon>Bacteroidota</taxon>
        <taxon>Chitinophagia</taxon>
        <taxon>Chitinophagales</taxon>
        <taxon>Chitinophagaceae</taxon>
        <taxon>Flaviaestuariibacter</taxon>
    </lineage>
</organism>
<name>A0ABP8HP60_9BACT</name>